<dbReference type="EMBL" id="CM042047">
    <property type="protein sequence ID" value="KAI3772798.1"/>
    <property type="molecule type" value="Genomic_DNA"/>
</dbReference>
<reference evidence="2" key="1">
    <citation type="journal article" date="2022" name="Mol. Ecol. Resour.">
        <title>The genomes of chicory, endive, great burdock and yacon provide insights into Asteraceae palaeo-polyploidization history and plant inulin production.</title>
        <authorList>
            <person name="Fan W."/>
            <person name="Wang S."/>
            <person name="Wang H."/>
            <person name="Wang A."/>
            <person name="Jiang F."/>
            <person name="Liu H."/>
            <person name="Zhao H."/>
            <person name="Xu D."/>
            <person name="Zhang Y."/>
        </authorList>
    </citation>
    <scope>NUCLEOTIDE SEQUENCE [LARGE SCALE GENOMIC DNA]</scope>
    <source>
        <strain evidence="2">cv. Niubang</strain>
    </source>
</reference>
<keyword evidence="2" id="KW-1185">Reference proteome</keyword>
<proteinExistence type="predicted"/>
<dbReference type="Proteomes" id="UP001055879">
    <property type="component" value="Linkage Group LG01"/>
</dbReference>
<sequence>MSLSFPPSRRYPPLSRFEAYPPPFTQPRSLNASSPFPFSTILQTFFKEKKKMVGGSEYMVISSMWSSMAAWFTPIVLFGLMNLIVATIFLANNNNNKHHDQQDEDQVPEYSSSRIAQVTSLFERAKSINVSSYIAAITTAESRQQKPSQQKIATYSSLSRLAQSIHFPTLHGTRSDGGDLSQSVSERQTVGDGSLLKRVKSVRFSAADNDNTVLTESIQISNSPGQLVRAPSFIERVKSFKISSPFKSGPPSSESEITDSNRIGNPDHHAIRSKSEKSSANKSVVEIKKTRSEIRLPSDDDDEEDFESKRPATTRERRSGGDAGVDAKADDFITRFRQQLKLQRVESLVRYNDILQRRTSN</sequence>
<comment type="caution">
    <text evidence="1">The sequence shown here is derived from an EMBL/GenBank/DDBJ whole genome shotgun (WGS) entry which is preliminary data.</text>
</comment>
<evidence type="ECO:0000313" key="2">
    <source>
        <dbReference type="Proteomes" id="UP001055879"/>
    </source>
</evidence>
<protein>
    <submittedName>
        <fullName evidence="1">Uncharacterized protein</fullName>
    </submittedName>
</protein>
<organism evidence="1 2">
    <name type="scientific">Arctium lappa</name>
    <name type="common">Greater burdock</name>
    <name type="synonym">Lappa major</name>
    <dbReference type="NCBI Taxonomy" id="4217"/>
    <lineage>
        <taxon>Eukaryota</taxon>
        <taxon>Viridiplantae</taxon>
        <taxon>Streptophyta</taxon>
        <taxon>Embryophyta</taxon>
        <taxon>Tracheophyta</taxon>
        <taxon>Spermatophyta</taxon>
        <taxon>Magnoliopsida</taxon>
        <taxon>eudicotyledons</taxon>
        <taxon>Gunneridae</taxon>
        <taxon>Pentapetalae</taxon>
        <taxon>asterids</taxon>
        <taxon>campanulids</taxon>
        <taxon>Asterales</taxon>
        <taxon>Asteraceae</taxon>
        <taxon>Carduoideae</taxon>
        <taxon>Cardueae</taxon>
        <taxon>Arctiinae</taxon>
        <taxon>Arctium</taxon>
    </lineage>
</organism>
<accession>A0ACB9FPD6</accession>
<gene>
    <name evidence="1" type="ORF">L6452_03992</name>
</gene>
<reference evidence="1 2" key="2">
    <citation type="journal article" date="2022" name="Mol. Ecol. Resour.">
        <title>The genomes of chicory, endive, great burdock and yacon provide insights into Asteraceae paleo-polyploidization history and plant inulin production.</title>
        <authorList>
            <person name="Fan W."/>
            <person name="Wang S."/>
            <person name="Wang H."/>
            <person name="Wang A."/>
            <person name="Jiang F."/>
            <person name="Liu H."/>
            <person name="Zhao H."/>
            <person name="Xu D."/>
            <person name="Zhang Y."/>
        </authorList>
    </citation>
    <scope>NUCLEOTIDE SEQUENCE [LARGE SCALE GENOMIC DNA]</scope>
    <source>
        <strain evidence="2">cv. Niubang</strain>
    </source>
</reference>
<evidence type="ECO:0000313" key="1">
    <source>
        <dbReference type="EMBL" id="KAI3772798.1"/>
    </source>
</evidence>
<name>A0ACB9FPD6_ARCLA</name>